<dbReference type="GO" id="GO:0020037">
    <property type="term" value="F:heme binding"/>
    <property type="evidence" value="ECO:0007669"/>
    <property type="project" value="InterPro"/>
</dbReference>
<dbReference type="FunFam" id="1.10.630.10:FF:000018">
    <property type="entry name" value="Cytochrome P450 monooxygenase"/>
    <property type="match status" value="1"/>
</dbReference>
<dbReference type="Pfam" id="PF00067">
    <property type="entry name" value="p450"/>
    <property type="match status" value="1"/>
</dbReference>
<proteinExistence type="inferred from homology"/>
<dbReference type="EMBL" id="JACCFO010000001">
    <property type="protein sequence ID" value="NYI94113.1"/>
    <property type="molecule type" value="Genomic_DNA"/>
</dbReference>
<dbReference type="AlphaFoldDB" id="A0A853BFK3"/>
<keyword evidence="4 7" id="KW-0560">Oxidoreductase</keyword>
<dbReference type="PANTHER" id="PTHR46696:SF4">
    <property type="entry name" value="BIOTIN BIOSYNTHESIS CYTOCHROME P450"/>
    <property type="match status" value="1"/>
</dbReference>
<dbReference type="InterPro" id="IPR017972">
    <property type="entry name" value="Cyt_P450_CS"/>
</dbReference>
<evidence type="ECO:0000256" key="2">
    <source>
        <dbReference type="ARBA" id="ARBA00022617"/>
    </source>
</evidence>
<keyword evidence="3 7" id="KW-0479">Metal-binding</keyword>
<dbReference type="PRINTS" id="PR00359">
    <property type="entry name" value="BP450"/>
</dbReference>
<dbReference type="Gene3D" id="1.10.630.10">
    <property type="entry name" value="Cytochrome P450"/>
    <property type="match status" value="1"/>
</dbReference>
<evidence type="ECO:0008006" key="10">
    <source>
        <dbReference type="Google" id="ProtNLM"/>
    </source>
</evidence>
<evidence type="ECO:0000256" key="7">
    <source>
        <dbReference type="RuleBase" id="RU000461"/>
    </source>
</evidence>
<dbReference type="GO" id="GO:0006707">
    <property type="term" value="P:cholesterol catabolic process"/>
    <property type="evidence" value="ECO:0007669"/>
    <property type="project" value="TreeGrafter"/>
</dbReference>
<evidence type="ECO:0000256" key="6">
    <source>
        <dbReference type="ARBA" id="ARBA00023033"/>
    </source>
</evidence>
<keyword evidence="5 7" id="KW-0408">Iron</keyword>
<gene>
    <name evidence="8" type="ORF">HNR12_000390</name>
</gene>
<keyword evidence="2 7" id="KW-0349">Heme</keyword>
<dbReference type="GO" id="GO:0036199">
    <property type="term" value="F:cholest-4-en-3-one 26-monooxygenase activity"/>
    <property type="evidence" value="ECO:0007669"/>
    <property type="project" value="TreeGrafter"/>
</dbReference>
<organism evidence="8 9">
    <name type="scientific">Streptomonospora nanhaiensis</name>
    <dbReference type="NCBI Taxonomy" id="1323731"/>
    <lineage>
        <taxon>Bacteria</taxon>
        <taxon>Bacillati</taxon>
        <taxon>Actinomycetota</taxon>
        <taxon>Actinomycetes</taxon>
        <taxon>Streptosporangiales</taxon>
        <taxon>Nocardiopsidaceae</taxon>
        <taxon>Streptomonospora</taxon>
    </lineage>
</organism>
<evidence type="ECO:0000256" key="5">
    <source>
        <dbReference type="ARBA" id="ARBA00023004"/>
    </source>
</evidence>
<comment type="caution">
    <text evidence="8">The sequence shown here is derived from an EMBL/GenBank/DDBJ whole genome shotgun (WGS) entry which is preliminary data.</text>
</comment>
<dbReference type="SUPFAM" id="SSF48264">
    <property type="entry name" value="Cytochrome P450"/>
    <property type="match status" value="1"/>
</dbReference>
<keyword evidence="6 7" id="KW-0503">Monooxygenase</keyword>
<dbReference type="InterPro" id="IPR002397">
    <property type="entry name" value="Cyt_P450_B"/>
</dbReference>
<dbReference type="GO" id="GO:0008395">
    <property type="term" value="F:steroid hydroxylase activity"/>
    <property type="evidence" value="ECO:0007669"/>
    <property type="project" value="TreeGrafter"/>
</dbReference>
<evidence type="ECO:0000256" key="3">
    <source>
        <dbReference type="ARBA" id="ARBA00022723"/>
    </source>
</evidence>
<evidence type="ECO:0000256" key="4">
    <source>
        <dbReference type="ARBA" id="ARBA00023002"/>
    </source>
</evidence>
<dbReference type="CDD" id="cd20625">
    <property type="entry name" value="CYP164-like"/>
    <property type="match status" value="1"/>
</dbReference>
<dbReference type="PROSITE" id="PS00086">
    <property type="entry name" value="CYTOCHROME_P450"/>
    <property type="match status" value="1"/>
</dbReference>
<dbReference type="RefSeq" id="WP_179765829.1">
    <property type="nucleotide sequence ID" value="NZ_JACCFO010000001.1"/>
</dbReference>
<dbReference type="GO" id="GO:0005506">
    <property type="term" value="F:iron ion binding"/>
    <property type="evidence" value="ECO:0007669"/>
    <property type="project" value="InterPro"/>
</dbReference>
<dbReference type="Proteomes" id="UP000575985">
    <property type="component" value="Unassembled WGS sequence"/>
</dbReference>
<accession>A0A853BFK3</accession>
<evidence type="ECO:0000313" key="8">
    <source>
        <dbReference type="EMBL" id="NYI94113.1"/>
    </source>
</evidence>
<dbReference type="InterPro" id="IPR001128">
    <property type="entry name" value="Cyt_P450"/>
</dbReference>
<reference evidence="8 9" key="1">
    <citation type="submission" date="2020-07" db="EMBL/GenBank/DDBJ databases">
        <title>Sequencing the genomes of 1000 actinobacteria strains.</title>
        <authorList>
            <person name="Klenk H.-P."/>
        </authorList>
    </citation>
    <scope>NUCLEOTIDE SEQUENCE [LARGE SCALE GENOMIC DNA]</scope>
    <source>
        <strain evidence="8 9">DSM 45927</strain>
    </source>
</reference>
<sequence length="413" mass="45411">MPTLDDLRLDLRLRAQHGLTWFFAQTGDPLSRIDHRPWRADPYPLFARMHAGPPVVRSRLGPLVAVGHAANRQVLRDRDCRVRAPGGPPPEEGLVDLSFLQRDPPDHTRLRALARPAFSPRRIEGYRAGIQKITDRLLDAAAARGGFDLMRDFAAPLPIAVISELLGIPEVDNERFLRYGNALGASLDGVRSARQYRELRRAAHEIDALFARLIEVRRADPGEDAVSALVTSLEEDRITAAELRTMARLLLIAGFETTVNLIGNGVAALLRHRGEWERLCADPGGLAPGAVEEVLRFDSPVQVTGRYPHRDIEVGGLAVPRGTPVILLLGAAGRDPEVFPEPDRFDITRANAAEHLAFSAGAHYCLGAPLARLEGEIALRALAERLPGLRAAAVPTRRRTTTIRGYSRFPVRV</sequence>
<dbReference type="InterPro" id="IPR036396">
    <property type="entry name" value="Cyt_P450_sf"/>
</dbReference>
<evidence type="ECO:0000313" key="9">
    <source>
        <dbReference type="Proteomes" id="UP000575985"/>
    </source>
</evidence>
<protein>
    <recommendedName>
        <fullName evidence="10">Cytochrome P450</fullName>
    </recommendedName>
</protein>
<evidence type="ECO:0000256" key="1">
    <source>
        <dbReference type="ARBA" id="ARBA00010617"/>
    </source>
</evidence>
<comment type="similarity">
    <text evidence="1 7">Belongs to the cytochrome P450 family.</text>
</comment>
<dbReference type="PANTHER" id="PTHR46696">
    <property type="entry name" value="P450, PUTATIVE (EUROFUNG)-RELATED"/>
    <property type="match status" value="1"/>
</dbReference>
<keyword evidence="9" id="KW-1185">Reference proteome</keyword>
<name>A0A853BFK3_9ACTN</name>